<dbReference type="GO" id="GO:0003824">
    <property type="term" value="F:catalytic activity"/>
    <property type="evidence" value="ECO:0007669"/>
    <property type="project" value="InterPro"/>
</dbReference>
<evidence type="ECO:0000256" key="3">
    <source>
        <dbReference type="PROSITE-ProRule" id="PRU00464"/>
    </source>
</evidence>
<evidence type="ECO:0000313" key="5">
    <source>
        <dbReference type="EMBL" id="EKE27580.1"/>
    </source>
</evidence>
<accession>K2GW69</accession>
<dbReference type="AlphaFoldDB" id="K2GW69"/>
<feature type="domain" description="HIT" evidence="4">
    <location>
        <begin position="4"/>
        <end position="103"/>
    </location>
</feature>
<dbReference type="InterPro" id="IPR011146">
    <property type="entry name" value="HIT-like"/>
</dbReference>
<protein>
    <submittedName>
        <fullName evidence="5">Histidine triad nucleotide-binding protein 2</fullName>
    </submittedName>
</protein>
<dbReference type="InterPro" id="IPR001310">
    <property type="entry name" value="Histidine_triad_HIT"/>
</dbReference>
<dbReference type="Gene3D" id="3.30.428.10">
    <property type="entry name" value="HIT-like"/>
    <property type="match status" value="1"/>
</dbReference>
<evidence type="ECO:0000256" key="2">
    <source>
        <dbReference type="PIRSR" id="PIRSR601310-3"/>
    </source>
</evidence>
<evidence type="ECO:0000259" key="4">
    <source>
        <dbReference type="PROSITE" id="PS51084"/>
    </source>
</evidence>
<dbReference type="Pfam" id="PF11969">
    <property type="entry name" value="DcpS_C"/>
    <property type="match status" value="1"/>
</dbReference>
<feature type="active site" description="Tele-AMP-histidine intermediate" evidence="1">
    <location>
        <position position="97"/>
    </location>
</feature>
<gene>
    <name evidence="5" type="ORF">ACD_3C00191G0011</name>
</gene>
<dbReference type="PANTHER" id="PTHR23089">
    <property type="entry name" value="HISTIDINE TRIAD HIT PROTEIN"/>
    <property type="match status" value="1"/>
</dbReference>
<name>K2GW69_9BACT</name>
<organism evidence="5">
    <name type="scientific">uncultured bacterium</name>
    <name type="common">gcode 4</name>
    <dbReference type="NCBI Taxonomy" id="1234023"/>
    <lineage>
        <taxon>Bacteria</taxon>
        <taxon>environmental samples</taxon>
    </lineage>
</organism>
<reference evidence="5" key="1">
    <citation type="journal article" date="2012" name="Science">
        <title>Fermentation, hydrogen, and sulfur metabolism in multiple uncultivated bacterial phyla.</title>
        <authorList>
            <person name="Wrighton K.C."/>
            <person name="Thomas B.C."/>
            <person name="Sharon I."/>
            <person name="Miller C.S."/>
            <person name="Castelle C.J."/>
            <person name="VerBerkmoes N.C."/>
            <person name="Wilkins M.J."/>
            <person name="Hettich R.L."/>
            <person name="Lipton M.S."/>
            <person name="Williams K.H."/>
            <person name="Long P.E."/>
            <person name="Banfield J.F."/>
        </authorList>
    </citation>
    <scope>NUCLEOTIDE SEQUENCE [LARGE SCALE GENOMIC DNA]</scope>
</reference>
<dbReference type="SUPFAM" id="SSF54197">
    <property type="entry name" value="HIT-like"/>
    <property type="match status" value="1"/>
</dbReference>
<dbReference type="PROSITE" id="PS51084">
    <property type="entry name" value="HIT_2"/>
    <property type="match status" value="1"/>
</dbReference>
<dbReference type="PRINTS" id="PR00332">
    <property type="entry name" value="HISTRIAD"/>
</dbReference>
<dbReference type="EMBL" id="AMFJ01000465">
    <property type="protein sequence ID" value="EKE27580.1"/>
    <property type="molecule type" value="Genomic_DNA"/>
</dbReference>
<feature type="short sequence motif" description="Histidine triad motif" evidence="2 3">
    <location>
        <begin position="95"/>
        <end position="99"/>
    </location>
</feature>
<proteinExistence type="predicted"/>
<dbReference type="InterPro" id="IPR036265">
    <property type="entry name" value="HIT-like_sf"/>
</dbReference>
<sequence>MDCIFCKIINKEYHSEPVYEDENYIVLNDLHPKARVHMLIIPKRHIETINHLDDADDVLIWWLFLIARDLAKKMNIGWYKLSFNVWKEWWQEIFHIHLHFLAN</sequence>
<comment type="caution">
    <text evidence="5">The sequence shown here is derived from an EMBL/GenBank/DDBJ whole genome shotgun (WGS) entry which is preliminary data.</text>
</comment>
<evidence type="ECO:0000256" key="1">
    <source>
        <dbReference type="PIRSR" id="PIRSR601310-1"/>
    </source>
</evidence>